<evidence type="ECO:0000259" key="2">
    <source>
        <dbReference type="Pfam" id="PF04884"/>
    </source>
</evidence>
<organism evidence="4 5">
    <name type="scientific">Porphyridium purpureum</name>
    <name type="common">Red alga</name>
    <name type="synonym">Porphyridium cruentum</name>
    <dbReference type="NCBI Taxonomy" id="35688"/>
    <lineage>
        <taxon>Eukaryota</taxon>
        <taxon>Rhodophyta</taxon>
        <taxon>Bangiophyceae</taxon>
        <taxon>Porphyridiales</taxon>
        <taxon>Porphyridiaceae</taxon>
        <taxon>Porphyridium</taxon>
    </lineage>
</organism>
<reference evidence="5" key="1">
    <citation type="journal article" date="2019" name="Nat. Commun.">
        <title>Expansion of phycobilisome linker gene families in mesophilic red algae.</title>
        <authorList>
            <person name="Lee J."/>
            <person name="Kim D."/>
            <person name="Bhattacharya D."/>
            <person name="Yoon H.S."/>
        </authorList>
    </citation>
    <scope>NUCLEOTIDE SEQUENCE [LARGE SCALE GENOMIC DNA]</scope>
    <source>
        <strain evidence="5">CCMP 1328</strain>
    </source>
</reference>
<dbReference type="OMA" id="FMAHIAE"/>
<dbReference type="PANTHER" id="PTHR12770">
    <property type="entry name" value="RUS1 FAMILY PROTEIN C16ORF58"/>
    <property type="match status" value="1"/>
</dbReference>
<accession>A0A5J4YPY5</accession>
<feature type="domain" description="Root UVB sensitive protein C-terminal" evidence="3">
    <location>
        <begin position="299"/>
        <end position="434"/>
    </location>
</feature>
<evidence type="ECO:0000313" key="4">
    <source>
        <dbReference type="EMBL" id="KAA8493358.1"/>
    </source>
</evidence>
<keyword evidence="5" id="KW-1185">Reference proteome</keyword>
<dbReference type="Pfam" id="PF04884">
    <property type="entry name" value="UVB_sens_prot"/>
    <property type="match status" value="1"/>
</dbReference>
<name>A0A5J4YPY5_PORPP</name>
<evidence type="ECO:0000313" key="5">
    <source>
        <dbReference type="Proteomes" id="UP000324585"/>
    </source>
</evidence>
<dbReference type="InterPro" id="IPR006968">
    <property type="entry name" value="RUS_fam"/>
</dbReference>
<dbReference type="OrthoDB" id="4476at2759"/>
<dbReference type="InterPro" id="IPR055412">
    <property type="entry name" value="UVB_sens_C"/>
</dbReference>
<dbReference type="Proteomes" id="UP000324585">
    <property type="component" value="Unassembled WGS sequence"/>
</dbReference>
<comment type="similarity">
    <text evidence="1">Belongs to the RUS1 family.</text>
</comment>
<dbReference type="InterPro" id="IPR054549">
    <property type="entry name" value="UVB_sens_RUS_dom"/>
</dbReference>
<sequence>MRRVYLIDWDRKECDVLESDIMDQEDAAPRERDDVRSGQQSAWAMRVLLMPLLRKFVLPTGFPASVSRDYTGFVKWNVLRQLTSSAYNVIGTSSMFGALGVGGASKPALSAAWNWVLKDGLGMSSKVALGASLAPIIDRNPKRWRVLGDGVQTLGTVLEIMTAWFPGQFLLLASLGTMFKKGGDVATGPSYRVFLNSFAVTNNIGDVSSRAESQVVLGNLTGLGVGIALSSLIQDDTLLALECYAMLACLHVFCTYKSVSNVWLRTLNWTRASVLLRHYVSFGEVLSVQAVNERENFLSLSDATRLEWCHGSVDDPMSVDLGADLLDLVESGSELCTLLEQHGTEKYILGYNRSQRRLGVLFRDDAEPGDELRALLHAQYLLQLTGSHAALNELACVLPVLQQSHAAMERSYPSLVLQLKQLNYTLDSLLIDPDRRSTFQWESHAPR</sequence>
<protein>
    <submittedName>
        <fullName evidence="4">RUS1 family protein C16orf58-like</fullName>
    </submittedName>
</protein>
<gene>
    <name evidence="4" type="ORF">FVE85_8803</name>
</gene>
<evidence type="ECO:0000259" key="3">
    <source>
        <dbReference type="Pfam" id="PF24160"/>
    </source>
</evidence>
<proteinExistence type="inferred from homology"/>
<dbReference type="Pfam" id="PF24160">
    <property type="entry name" value="UVB_sens_C"/>
    <property type="match status" value="1"/>
</dbReference>
<comment type="caution">
    <text evidence="4">The sequence shown here is derived from an EMBL/GenBank/DDBJ whole genome shotgun (WGS) entry which is preliminary data.</text>
</comment>
<dbReference type="EMBL" id="VRMN01000007">
    <property type="protein sequence ID" value="KAA8493358.1"/>
    <property type="molecule type" value="Genomic_DNA"/>
</dbReference>
<dbReference type="AlphaFoldDB" id="A0A5J4YPY5"/>
<dbReference type="PANTHER" id="PTHR12770:SF27">
    <property type="entry name" value="PROTEIN ROOT UVB SENSITIVE 5"/>
    <property type="match status" value="1"/>
</dbReference>
<feature type="domain" description="Protein root UVB sensitive/RUS" evidence="2">
    <location>
        <begin position="50"/>
        <end position="281"/>
    </location>
</feature>
<evidence type="ECO:0000256" key="1">
    <source>
        <dbReference type="ARBA" id="ARBA00007558"/>
    </source>
</evidence>